<evidence type="ECO:0000313" key="2">
    <source>
        <dbReference type="EMBL" id="OFV65715.1"/>
    </source>
</evidence>
<evidence type="ECO:0000256" key="1">
    <source>
        <dbReference type="SAM" id="Coils"/>
    </source>
</evidence>
<dbReference type="AlphaFoldDB" id="A0A1F2P3F6"/>
<name>A0A1F2P3F6_9EURY</name>
<feature type="coiled-coil region" evidence="1">
    <location>
        <begin position="10"/>
        <end position="40"/>
    </location>
</feature>
<comment type="caution">
    <text evidence="2">The sequence shown here is derived from an EMBL/GenBank/DDBJ whole genome shotgun (WGS) entry which is preliminary data.</text>
</comment>
<accession>A0A1F2P3F6</accession>
<gene>
    <name evidence="2" type="ORF">SBU_001298</name>
</gene>
<protein>
    <submittedName>
        <fullName evidence="2">Uncharacterized protein</fullName>
    </submittedName>
</protein>
<proteinExistence type="predicted"/>
<sequence length="74" mass="8925">MTLKVLVDIVNDITKFIERLERRKEELEELRDELLVYSDEEFIESIEKGLKDFEEGKFKRCENLDEIKAVFEDL</sequence>
<dbReference type="STRING" id="1839936.SBU_001298"/>
<dbReference type="EMBL" id="LYOR01000007">
    <property type="protein sequence ID" value="OFV65715.1"/>
    <property type="molecule type" value="Genomic_DNA"/>
</dbReference>
<keyword evidence="1" id="KW-0175">Coiled coil</keyword>
<evidence type="ECO:0000313" key="3">
    <source>
        <dbReference type="Proteomes" id="UP000185779"/>
    </source>
</evidence>
<keyword evidence="3" id="KW-1185">Reference proteome</keyword>
<reference evidence="2" key="1">
    <citation type="submission" date="2016-05" db="EMBL/GenBank/DDBJ databases">
        <title>Microbial consortia oxidize butane by reversing methanogenesis.</title>
        <authorList>
            <person name="Laso-Perez R."/>
            <person name="Richter M."/>
            <person name="Wegener G."/>
            <person name="Musat F."/>
        </authorList>
    </citation>
    <scope>NUCLEOTIDE SEQUENCE [LARGE SCALE GENOMIC DNA]</scope>
    <source>
        <strain evidence="2">BOX1</strain>
    </source>
</reference>
<dbReference type="Proteomes" id="UP000185779">
    <property type="component" value="Unassembled WGS sequence"/>
</dbReference>
<organism evidence="2 3">
    <name type="scientific">Candidatus Syntropharchaeum butanivorans</name>
    <dbReference type="NCBI Taxonomy" id="1839936"/>
    <lineage>
        <taxon>Archaea</taxon>
        <taxon>Methanobacteriati</taxon>
        <taxon>Methanobacteriota</taxon>
        <taxon>Stenosarchaea group</taxon>
        <taxon>Methanomicrobia</taxon>
        <taxon>Methanosarcinales</taxon>
        <taxon>ANME-2 cluster</taxon>
        <taxon>Candidatus Syntropharchaeum</taxon>
    </lineage>
</organism>